<dbReference type="AlphaFoldDB" id="I0EMX8"/>
<accession>I0EMX8</accession>
<keyword evidence="3" id="KW-0472">Membrane</keyword>
<evidence type="ECO:0000256" key="4">
    <source>
        <dbReference type="ARBA" id="ARBA00023237"/>
    </source>
</evidence>
<dbReference type="Pfam" id="PF05211">
    <property type="entry name" value="NLBH"/>
    <property type="match status" value="1"/>
</dbReference>
<dbReference type="Proteomes" id="UP000005010">
    <property type="component" value="Chromosome"/>
</dbReference>
<evidence type="ECO:0000313" key="9">
    <source>
        <dbReference type="Proteomes" id="UP000005010"/>
    </source>
</evidence>
<sequence>MLFGIKMGLLLGVVMTQFYGCLSHQGMFAPPNLDLNYTLQNKKSLAHNPSIALAPIEFSFKDSKISPYYSKQYALALKKGVQKILKNQGYEVLKKPHRTFKTLFAKLNVPKESPFLKLKIQAHLKLDFKQVGFMQEENANKSFILLAKGSILLDFNHNQEKLGTLAVPIETKVFMPKLDDSIETYAYVRGKEDADNNANIKQALSQIYHFIMQSLEERLDQQTLITLTKPSSNKEKIKHL</sequence>
<dbReference type="EMBL" id="CP003479">
    <property type="protein sequence ID" value="AFI04297.1"/>
    <property type="molecule type" value="Genomic_DNA"/>
</dbReference>
<organism evidence="8 9">
    <name type="scientific">Helicobacter cetorum (strain ATCC BAA-429 / MIT 00-7128)</name>
    <dbReference type="NCBI Taxonomy" id="182217"/>
    <lineage>
        <taxon>Bacteria</taxon>
        <taxon>Pseudomonadati</taxon>
        <taxon>Campylobacterota</taxon>
        <taxon>Epsilonproteobacteria</taxon>
        <taxon>Campylobacterales</taxon>
        <taxon>Helicobacteraceae</taxon>
        <taxon>Helicobacter</taxon>
    </lineage>
</organism>
<dbReference type="InterPro" id="IPR038531">
    <property type="entry name" value="NeuraminylLac-bd_hemagglutn_sf"/>
</dbReference>
<dbReference type="KEGG" id="hce:HCW_05160"/>
<keyword evidence="4" id="KW-0998">Cell outer membrane</keyword>
<dbReference type="SUPFAM" id="SSF159594">
    <property type="entry name" value="XCC0632-like"/>
    <property type="match status" value="1"/>
</dbReference>
<comment type="subcellular location">
    <subcellularLocation>
        <location evidence="1">Cell outer membrane</location>
        <topology evidence="1">Lipid-anchor</topology>
    </subcellularLocation>
</comment>
<evidence type="ECO:0000256" key="2">
    <source>
        <dbReference type="ARBA" id="ARBA00015547"/>
    </source>
</evidence>
<evidence type="ECO:0000256" key="6">
    <source>
        <dbReference type="ARBA" id="ARBA00030949"/>
    </source>
</evidence>
<evidence type="ECO:0000256" key="1">
    <source>
        <dbReference type="ARBA" id="ARBA00004459"/>
    </source>
</evidence>
<evidence type="ECO:0000313" key="8">
    <source>
        <dbReference type="EMBL" id="AFI04297.1"/>
    </source>
</evidence>
<dbReference type="HOGENOM" id="CLU_1155178_0_0_7"/>
<name>I0EMX8_HELC0</name>
<protein>
    <recommendedName>
        <fullName evidence="2">Neuraminyllactose-binding hemagglutinin</fullName>
    </recommendedName>
    <alternativeName>
        <fullName evidence="7">Flagellar sheath adhesin</fullName>
    </alternativeName>
    <alternativeName>
        <fullName evidence="6">N-acetylneuraminyllactose-binding fibrillar hemagglutinin receptor-binding subunit</fullName>
    </alternativeName>
</protein>
<keyword evidence="9" id="KW-1185">Reference proteome</keyword>
<dbReference type="GO" id="GO:0009279">
    <property type="term" value="C:cell outer membrane"/>
    <property type="evidence" value="ECO:0007669"/>
    <property type="project" value="UniProtKB-SubCell"/>
</dbReference>
<proteinExistence type="predicted"/>
<dbReference type="RefSeq" id="WP_014661167.1">
    <property type="nucleotide sequence ID" value="NC_017737.1"/>
</dbReference>
<gene>
    <name evidence="8" type="ordered locus">HCW_05160</name>
</gene>
<dbReference type="Gene3D" id="3.30.160.180">
    <property type="entry name" value="Putative neuraminyllactose-binding hemagglutinin homolog like domain"/>
    <property type="match status" value="1"/>
</dbReference>
<dbReference type="STRING" id="182217.HCW_05160"/>
<keyword evidence="5" id="KW-0449">Lipoprotein</keyword>
<evidence type="ECO:0000256" key="3">
    <source>
        <dbReference type="ARBA" id="ARBA00023136"/>
    </source>
</evidence>
<dbReference type="InterPro" id="IPR007876">
    <property type="entry name" value="NeuraminylLac-bd_hemagglutn"/>
</dbReference>
<reference evidence="9" key="1">
    <citation type="submission" date="2012-04" db="EMBL/GenBank/DDBJ databases">
        <title>Complete genome sequence of Helicobacter cetorum strain MIT 00-7128.</title>
        <authorList>
            <person name="Kersulyte D."/>
            <person name="Berg D.E."/>
        </authorList>
    </citation>
    <scope>NUCLEOTIDE SEQUENCE [LARGE SCALE GENOMIC DNA]</scope>
    <source>
        <strain evidence="9">MIT 00-7128</strain>
    </source>
</reference>
<evidence type="ECO:0000256" key="7">
    <source>
        <dbReference type="ARBA" id="ARBA00032680"/>
    </source>
</evidence>
<dbReference type="PATRIC" id="fig|182217.3.peg.1096"/>
<evidence type="ECO:0000256" key="5">
    <source>
        <dbReference type="ARBA" id="ARBA00023288"/>
    </source>
</evidence>